<dbReference type="PROSITE" id="PS51340">
    <property type="entry name" value="MOSC"/>
    <property type="match status" value="1"/>
</dbReference>
<dbReference type="PANTHER" id="PTHR14237">
    <property type="entry name" value="MOLYBDOPTERIN COFACTOR SULFURASE MOSC"/>
    <property type="match status" value="1"/>
</dbReference>
<dbReference type="Pfam" id="PF03476">
    <property type="entry name" value="MOSC_N"/>
    <property type="match status" value="1"/>
</dbReference>
<evidence type="ECO:0000313" key="2">
    <source>
        <dbReference type="EMBL" id="MFD2033671.1"/>
    </source>
</evidence>
<protein>
    <submittedName>
        <fullName evidence="2">MOSC domain-containing protein</fullName>
    </submittedName>
</protein>
<feature type="domain" description="MOSC" evidence="1">
    <location>
        <begin position="124"/>
        <end position="264"/>
    </location>
</feature>
<proteinExistence type="predicted"/>
<comment type="caution">
    <text evidence="2">The sequence shown here is derived from an EMBL/GenBank/DDBJ whole genome shotgun (WGS) entry which is preliminary data.</text>
</comment>
<dbReference type="InterPro" id="IPR005302">
    <property type="entry name" value="MoCF_Sase_C"/>
</dbReference>
<gene>
    <name evidence="2" type="ORF">ACFSKL_02655</name>
</gene>
<dbReference type="EMBL" id="JBHUHR010000005">
    <property type="protein sequence ID" value="MFD2033671.1"/>
    <property type="molecule type" value="Genomic_DNA"/>
</dbReference>
<dbReference type="PANTHER" id="PTHR14237:SF19">
    <property type="entry name" value="MITOCHONDRIAL AMIDOXIME REDUCING COMPONENT 1"/>
    <property type="match status" value="1"/>
</dbReference>
<reference evidence="3" key="1">
    <citation type="journal article" date="2019" name="Int. J. Syst. Evol. Microbiol.">
        <title>The Global Catalogue of Microorganisms (GCM) 10K type strain sequencing project: providing services to taxonomists for standard genome sequencing and annotation.</title>
        <authorList>
            <consortium name="The Broad Institute Genomics Platform"/>
            <consortium name="The Broad Institute Genome Sequencing Center for Infectious Disease"/>
            <person name="Wu L."/>
            <person name="Ma J."/>
        </authorList>
    </citation>
    <scope>NUCLEOTIDE SEQUENCE [LARGE SCALE GENOMIC DNA]</scope>
    <source>
        <strain evidence="3">CGMCC 1.15180</strain>
    </source>
</reference>
<evidence type="ECO:0000313" key="3">
    <source>
        <dbReference type="Proteomes" id="UP001597361"/>
    </source>
</evidence>
<name>A0ABW4VJ17_9BACT</name>
<dbReference type="Proteomes" id="UP001597361">
    <property type="component" value="Unassembled WGS sequence"/>
</dbReference>
<dbReference type="InterPro" id="IPR005303">
    <property type="entry name" value="MOCOS_middle"/>
</dbReference>
<keyword evidence="3" id="KW-1185">Reference proteome</keyword>
<dbReference type="RefSeq" id="WP_376883288.1">
    <property type="nucleotide sequence ID" value="NZ_JBHUHR010000005.1"/>
</dbReference>
<dbReference type="SUPFAM" id="SSF141673">
    <property type="entry name" value="MOSC N-terminal domain-like"/>
    <property type="match status" value="1"/>
</dbReference>
<dbReference type="SUPFAM" id="SSF50800">
    <property type="entry name" value="PK beta-barrel domain-like"/>
    <property type="match status" value="1"/>
</dbReference>
<organism evidence="2 3">
    <name type="scientific">Belliella marina</name>
    <dbReference type="NCBI Taxonomy" id="1644146"/>
    <lineage>
        <taxon>Bacteria</taxon>
        <taxon>Pseudomonadati</taxon>
        <taxon>Bacteroidota</taxon>
        <taxon>Cytophagia</taxon>
        <taxon>Cytophagales</taxon>
        <taxon>Cyclobacteriaceae</taxon>
        <taxon>Belliella</taxon>
    </lineage>
</organism>
<dbReference type="Pfam" id="PF03473">
    <property type="entry name" value="MOSC"/>
    <property type="match status" value="1"/>
</dbReference>
<evidence type="ECO:0000259" key="1">
    <source>
        <dbReference type="PROSITE" id="PS51340"/>
    </source>
</evidence>
<sequence>MYLSDIYIYPIKSLGGIRLPEAILEEKGLQYDRRWMLTDASGKFMSQRSTPKLSLLQVSLSESGLEVRHKQDETIHISIPFEPKSTEKKTVTIWDDGVEAQLVDEEISNWFSTQLEIPCDLVIMPESTQRKLDEKYAVNGESVSFADGMPYLLIGQGSLDDLNEKLEDPVPMDRFRPNLVFSGGKGFSEDSWVQIQIGSAQFKIVKPCARCIMTTIDQETGNKGKEPLKTLAGYRTIGKKVMFGQNMVLLKGYKIRIGDELKVIEEK</sequence>
<dbReference type="InterPro" id="IPR011037">
    <property type="entry name" value="Pyrv_Knase-like_insert_dom_sf"/>
</dbReference>
<accession>A0ABW4VJ17</accession>